<evidence type="ECO:0000256" key="3">
    <source>
        <dbReference type="ARBA" id="ARBA00023163"/>
    </source>
</evidence>
<dbReference type="PROSITE" id="PS01124">
    <property type="entry name" value="HTH_ARAC_FAMILY_2"/>
    <property type="match status" value="1"/>
</dbReference>
<feature type="transmembrane region" description="Helical" evidence="4">
    <location>
        <begin position="12"/>
        <end position="33"/>
    </location>
</feature>
<dbReference type="InterPro" id="IPR018062">
    <property type="entry name" value="HTH_AraC-typ_CS"/>
</dbReference>
<gene>
    <name evidence="6" type="ORF">ACFQ4B_29425</name>
</gene>
<dbReference type="Gene3D" id="1.10.10.60">
    <property type="entry name" value="Homeodomain-like"/>
    <property type="match status" value="2"/>
</dbReference>
<keyword evidence="4" id="KW-1133">Transmembrane helix</keyword>
<dbReference type="Gene3D" id="3.30.450.20">
    <property type="entry name" value="PAS domain"/>
    <property type="match status" value="1"/>
</dbReference>
<name>A0ABW3UU39_9BACL</name>
<keyword evidence="1" id="KW-0805">Transcription regulation</keyword>
<evidence type="ECO:0000256" key="1">
    <source>
        <dbReference type="ARBA" id="ARBA00023015"/>
    </source>
</evidence>
<comment type="caution">
    <text evidence="6">The sequence shown here is derived from an EMBL/GenBank/DDBJ whole genome shotgun (WGS) entry which is preliminary data.</text>
</comment>
<dbReference type="Proteomes" id="UP001597180">
    <property type="component" value="Unassembled WGS sequence"/>
</dbReference>
<dbReference type="SUPFAM" id="SSF46689">
    <property type="entry name" value="Homeodomain-like"/>
    <property type="match status" value="2"/>
</dbReference>
<dbReference type="PROSITE" id="PS00041">
    <property type="entry name" value="HTH_ARAC_FAMILY_1"/>
    <property type="match status" value="1"/>
</dbReference>
<feature type="domain" description="HTH araC/xylS-type" evidence="5">
    <location>
        <begin position="664"/>
        <end position="761"/>
    </location>
</feature>
<dbReference type="PANTHER" id="PTHR43280">
    <property type="entry name" value="ARAC-FAMILY TRANSCRIPTIONAL REGULATOR"/>
    <property type="match status" value="1"/>
</dbReference>
<protein>
    <submittedName>
        <fullName evidence="6">Helix-turn-helix domain-containing protein</fullName>
    </submittedName>
</protein>
<evidence type="ECO:0000256" key="4">
    <source>
        <dbReference type="SAM" id="Phobius"/>
    </source>
</evidence>
<keyword evidence="7" id="KW-1185">Reference proteome</keyword>
<keyword evidence="4" id="KW-0812">Transmembrane</keyword>
<accession>A0ABW3UU39</accession>
<dbReference type="RefSeq" id="WP_345590653.1">
    <property type="nucleotide sequence ID" value="NZ_BAABJG010000023.1"/>
</dbReference>
<keyword evidence="3" id="KW-0804">Transcription</keyword>
<dbReference type="EMBL" id="JBHTLU010000043">
    <property type="protein sequence ID" value="MFD1224233.1"/>
    <property type="molecule type" value="Genomic_DNA"/>
</dbReference>
<evidence type="ECO:0000313" key="6">
    <source>
        <dbReference type="EMBL" id="MFD1224233.1"/>
    </source>
</evidence>
<dbReference type="PANTHER" id="PTHR43280:SF28">
    <property type="entry name" value="HTH-TYPE TRANSCRIPTIONAL ACTIVATOR RHAS"/>
    <property type="match status" value="1"/>
</dbReference>
<proteinExistence type="predicted"/>
<dbReference type="Pfam" id="PF17853">
    <property type="entry name" value="GGDEF_2"/>
    <property type="match status" value="1"/>
</dbReference>
<dbReference type="SMART" id="SM00342">
    <property type="entry name" value="HTH_ARAC"/>
    <property type="match status" value="1"/>
</dbReference>
<keyword evidence="4" id="KW-0472">Membrane</keyword>
<reference evidence="7" key="1">
    <citation type="journal article" date="2019" name="Int. J. Syst. Evol. Microbiol.">
        <title>The Global Catalogue of Microorganisms (GCM) 10K type strain sequencing project: providing services to taxonomists for standard genome sequencing and annotation.</title>
        <authorList>
            <consortium name="The Broad Institute Genomics Platform"/>
            <consortium name="The Broad Institute Genome Sequencing Center for Infectious Disease"/>
            <person name="Wu L."/>
            <person name="Ma J."/>
        </authorList>
    </citation>
    <scope>NUCLEOTIDE SEQUENCE [LARGE SCALE GENOMIC DNA]</scope>
    <source>
        <strain evidence="7">CCUG 53270</strain>
    </source>
</reference>
<dbReference type="InterPro" id="IPR018060">
    <property type="entry name" value="HTH_AraC"/>
</dbReference>
<evidence type="ECO:0000259" key="5">
    <source>
        <dbReference type="PROSITE" id="PS01124"/>
    </source>
</evidence>
<sequence length="765" mass="87795">MVKSRFFRRSLILILIISSIPGLIVSGVFYWIAGGPLANDILRLHEEQITQRAANLDDQFAYLEASISHWAFDPKFNLNLKKTDLGREFETTRDIIKTLGVMKGSSPFAKNVELYLNAARPYLFNREYDVLTETNALDSYNELLANPKWVYWTWLPENANRPGRMDLTLVHKIPAMEPYPFGALLIRLDKDKATGMLKTLTPYNVGETFIMQGNGEMLLSSAGTAEASPFETALKQEVLSKGLKAGSFLYKWDKNTYTVSFGSFVRIGTEWTYVSASPISVITKPVVFISKIILSVSCASLLLVVILSWLASYKIYTPIDRLVRLLGADRLFSKSQADHHDEFNLIEKQWLHLTRESAALQTKLEQQLPHVKEGFLLQLVQGFLYSYSEEELLERMRNYGWEVDGRQFIVLHIQLTGFEHLEGRFSQGDEGLVTFAAANIIEELAESRFEQVNMINFHDLSIGLLVIFPTGQPYTEELHALCGDMMQAIDHILKLQVSITIGRPSTSITDIAAHYEEVREALIYRNFVSENQIINLESLEAEPHSNELRYPFALERELLQLIRTGQQQETQHLIEAFLNELLERGAKEIDVQQSMLQLLGSILHTIRHSGMDPVRVFKSSNLYEQLAQIRDSQKMMKWFHHKVIQPYMQELEARADVQTKRIVETALIYLQDNYMNEISLDSCADHAGMNPVVLSRSIKQVTGKNFIDYLTELRMDKARELLRETDLKINDVALRVGYQHSYFNRIFKKQEGITPGEYRERSRNK</sequence>
<evidence type="ECO:0000313" key="7">
    <source>
        <dbReference type="Proteomes" id="UP001597180"/>
    </source>
</evidence>
<dbReference type="Pfam" id="PF12833">
    <property type="entry name" value="HTH_18"/>
    <property type="match status" value="1"/>
</dbReference>
<dbReference type="InterPro" id="IPR009057">
    <property type="entry name" value="Homeodomain-like_sf"/>
</dbReference>
<organism evidence="6 7">
    <name type="scientific">Paenibacillus vulneris</name>
    <dbReference type="NCBI Taxonomy" id="1133364"/>
    <lineage>
        <taxon>Bacteria</taxon>
        <taxon>Bacillati</taxon>
        <taxon>Bacillota</taxon>
        <taxon>Bacilli</taxon>
        <taxon>Bacillales</taxon>
        <taxon>Paenibacillaceae</taxon>
        <taxon>Paenibacillus</taxon>
    </lineage>
</organism>
<dbReference type="InterPro" id="IPR041522">
    <property type="entry name" value="CdaR_GGDEF"/>
</dbReference>
<keyword evidence="2" id="KW-0238">DNA-binding</keyword>
<evidence type="ECO:0000256" key="2">
    <source>
        <dbReference type="ARBA" id="ARBA00023125"/>
    </source>
</evidence>